<dbReference type="SUPFAM" id="SSF47459">
    <property type="entry name" value="HLH, helix-loop-helix DNA-binding domain"/>
    <property type="match status" value="1"/>
</dbReference>
<dbReference type="Gene3D" id="4.10.280.10">
    <property type="entry name" value="Helix-loop-helix DNA-binding domain"/>
    <property type="match status" value="1"/>
</dbReference>
<feature type="domain" description="BHLH" evidence="7">
    <location>
        <begin position="195"/>
        <end position="245"/>
    </location>
</feature>
<evidence type="ECO:0000259" key="7">
    <source>
        <dbReference type="PROSITE" id="PS50888"/>
    </source>
</evidence>
<evidence type="ECO:0000313" key="8">
    <source>
        <dbReference type="EMBL" id="JAT63242.1"/>
    </source>
</evidence>
<dbReference type="EMBL" id="GDJX01004694">
    <property type="protein sequence ID" value="JAT63242.1"/>
    <property type="molecule type" value="Transcribed_RNA"/>
</dbReference>
<dbReference type="PROSITE" id="PS50888">
    <property type="entry name" value="BHLH"/>
    <property type="match status" value="1"/>
</dbReference>
<dbReference type="PANTHER" id="PTHR12565:SF431">
    <property type="entry name" value="TRANSCRIPTION FACTOR BHLH137"/>
    <property type="match status" value="1"/>
</dbReference>
<dbReference type="SMART" id="SM00353">
    <property type="entry name" value="HLH"/>
    <property type="match status" value="1"/>
</dbReference>
<dbReference type="InterPro" id="IPR011598">
    <property type="entry name" value="bHLH_dom"/>
</dbReference>
<reference evidence="8" key="1">
    <citation type="submission" date="2015-07" db="EMBL/GenBank/DDBJ databases">
        <title>Transcriptome Assembly of Anthurium amnicola.</title>
        <authorList>
            <person name="Suzuki J."/>
        </authorList>
    </citation>
    <scope>NUCLEOTIDE SEQUENCE</scope>
</reference>
<feature type="compositionally biased region" description="Low complexity" evidence="6">
    <location>
        <begin position="83"/>
        <end position="101"/>
    </location>
</feature>
<dbReference type="GO" id="GO:0005634">
    <property type="term" value="C:nucleus"/>
    <property type="evidence" value="ECO:0007669"/>
    <property type="project" value="UniProtKB-SubCell"/>
</dbReference>
<dbReference type="GO" id="GO:0003700">
    <property type="term" value="F:DNA-binding transcription factor activity"/>
    <property type="evidence" value="ECO:0007669"/>
    <property type="project" value="TreeGrafter"/>
</dbReference>
<gene>
    <name evidence="8" type="primary">BHLH137_2</name>
    <name evidence="8" type="ORF">g.73584</name>
</gene>
<dbReference type="CDD" id="cd18919">
    <property type="entry name" value="bHLH_AtBPE_like"/>
    <property type="match status" value="1"/>
</dbReference>
<organism evidence="8">
    <name type="scientific">Anthurium amnicola</name>
    <dbReference type="NCBI Taxonomy" id="1678845"/>
    <lineage>
        <taxon>Eukaryota</taxon>
        <taxon>Viridiplantae</taxon>
        <taxon>Streptophyta</taxon>
        <taxon>Embryophyta</taxon>
        <taxon>Tracheophyta</taxon>
        <taxon>Spermatophyta</taxon>
        <taxon>Magnoliopsida</taxon>
        <taxon>Liliopsida</taxon>
        <taxon>Araceae</taxon>
        <taxon>Pothoideae</taxon>
        <taxon>Potheae</taxon>
        <taxon>Anthurium</taxon>
    </lineage>
</organism>
<feature type="non-terminal residue" evidence="8">
    <location>
        <position position="1"/>
    </location>
</feature>
<proteinExistence type="inferred from homology"/>
<dbReference type="FunFam" id="4.10.280.10:FF:000002">
    <property type="entry name" value="Basic helix-loop-helix transcription factor"/>
    <property type="match status" value="1"/>
</dbReference>
<feature type="compositionally biased region" description="Low complexity" evidence="6">
    <location>
        <begin position="141"/>
        <end position="151"/>
    </location>
</feature>
<dbReference type="Pfam" id="PF00010">
    <property type="entry name" value="HLH"/>
    <property type="match status" value="1"/>
</dbReference>
<dbReference type="InterPro" id="IPR036638">
    <property type="entry name" value="HLH_DNA-bd_sf"/>
</dbReference>
<name>A0A1D1Z8T3_9ARAE</name>
<dbReference type="AlphaFoldDB" id="A0A1D1Z8T3"/>
<evidence type="ECO:0000256" key="3">
    <source>
        <dbReference type="ARBA" id="ARBA00023015"/>
    </source>
</evidence>
<sequence>LSLSLSIPLSNAEMAAFSNQLHQVAHPFAALPASYLSCPPPFDLPLLPTQQQQQQQAPDLSCAAPSWFPFYCHSLEAAGLPPAEAPASGTVRAESSSSLSSGRTVPSGDHRVASSSSSSVQLSEVATSATPSSMDRKRKQSQSSNSGSARSNDAKEIKNRRQKKCSSLSGKEAEEKKTPQELPTGYIHVRARRGQATDSHSLAERARREKISERMKMLQGLVPGCDKVVGKALMLDEIINYVQSLQNQVEFLSMKLASVNPMLFESCFDVEDYMNGPQKLEVMTAALISVQQGSHVQQPTPLALVQTANSYPVQDTEVPFLLDGQGPNAFPQDNGNSFVMQLGDNRQRFLNQAESNNMCSFQ</sequence>
<accession>A0A1D1Z8T3</accession>
<feature type="compositionally biased region" description="Polar residues" evidence="6">
    <location>
        <begin position="120"/>
        <end position="133"/>
    </location>
</feature>
<evidence type="ECO:0000256" key="5">
    <source>
        <dbReference type="ARBA" id="ARBA00023242"/>
    </source>
</evidence>
<evidence type="ECO:0000256" key="4">
    <source>
        <dbReference type="ARBA" id="ARBA00023163"/>
    </source>
</evidence>
<keyword evidence="5" id="KW-0539">Nucleus</keyword>
<feature type="region of interest" description="Disordered" evidence="6">
    <location>
        <begin position="83"/>
        <end position="187"/>
    </location>
</feature>
<comment type="similarity">
    <text evidence="2">Belongs to the bHLH protein family.</text>
</comment>
<keyword evidence="4" id="KW-0804">Transcription</keyword>
<dbReference type="GO" id="GO:0046983">
    <property type="term" value="F:protein dimerization activity"/>
    <property type="evidence" value="ECO:0007669"/>
    <property type="project" value="InterPro"/>
</dbReference>
<dbReference type="PANTHER" id="PTHR12565">
    <property type="entry name" value="STEROL REGULATORY ELEMENT-BINDING PROTEIN"/>
    <property type="match status" value="1"/>
</dbReference>
<evidence type="ECO:0000256" key="6">
    <source>
        <dbReference type="SAM" id="MobiDB-lite"/>
    </source>
</evidence>
<keyword evidence="3" id="KW-0805">Transcription regulation</keyword>
<comment type="subcellular location">
    <subcellularLocation>
        <location evidence="1">Nucleus</location>
    </subcellularLocation>
</comment>
<protein>
    <submittedName>
        <fullName evidence="8">Transcription factor bHLH137</fullName>
    </submittedName>
</protein>
<evidence type="ECO:0000256" key="1">
    <source>
        <dbReference type="ARBA" id="ARBA00004123"/>
    </source>
</evidence>
<dbReference type="InterPro" id="IPR024097">
    <property type="entry name" value="bHLH_ZIP_TF"/>
</dbReference>
<evidence type="ECO:0000256" key="2">
    <source>
        <dbReference type="ARBA" id="ARBA00005510"/>
    </source>
</evidence>